<dbReference type="AlphaFoldDB" id="A0A1A8AW21"/>
<feature type="non-terminal residue" evidence="2">
    <location>
        <position position="86"/>
    </location>
</feature>
<feature type="non-terminal residue" evidence="2">
    <location>
        <position position="1"/>
    </location>
</feature>
<sequence length="86" mass="10008">NLTLQQLNCFLFCVTIYSPVVARNRWPFLKSWTSFPSMQPPLLWCKTSPTDNPTEEHFSKRRLPCTLFLTTLFWTTGTGCCMPVIF</sequence>
<accession>A0A1A8AW21</accession>
<evidence type="ECO:0000313" key="2">
    <source>
        <dbReference type="EMBL" id="SBP59357.1"/>
    </source>
</evidence>
<keyword evidence="1" id="KW-0732">Signal</keyword>
<reference evidence="2" key="2">
    <citation type="submission" date="2016-06" db="EMBL/GenBank/DDBJ databases">
        <title>The genome of a short-lived fish provides insights into sex chromosome evolution and the genetic control of aging.</title>
        <authorList>
            <person name="Reichwald K."/>
            <person name="Felder M."/>
            <person name="Petzold A."/>
            <person name="Koch P."/>
            <person name="Groth M."/>
            <person name="Platzer M."/>
        </authorList>
    </citation>
    <scope>NUCLEOTIDE SEQUENCE</scope>
    <source>
        <tissue evidence="2">Brain</tissue>
    </source>
</reference>
<proteinExistence type="predicted"/>
<protein>
    <submittedName>
        <fullName evidence="2">LIM domain only 7b</fullName>
    </submittedName>
</protein>
<feature type="signal peptide" evidence="1">
    <location>
        <begin position="1"/>
        <end position="22"/>
    </location>
</feature>
<feature type="chain" id="PRO_5008366104" evidence="1">
    <location>
        <begin position="23"/>
        <end position="86"/>
    </location>
</feature>
<reference evidence="2" key="1">
    <citation type="submission" date="2016-05" db="EMBL/GenBank/DDBJ databases">
        <authorList>
            <person name="Lavstsen T."/>
            <person name="Jespersen J.S."/>
        </authorList>
    </citation>
    <scope>NUCLEOTIDE SEQUENCE</scope>
    <source>
        <tissue evidence="2">Brain</tissue>
    </source>
</reference>
<dbReference type="EMBL" id="HADY01020872">
    <property type="protein sequence ID" value="SBP59357.1"/>
    <property type="molecule type" value="Transcribed_RNA"/>
</dbReference>
<name>A0A1A8AW21_NOTFU</name>
<gene>
    <name evidence="2" type="primary">LMO7B</name>
</gene>
<organism evidence="2">
    <name type="scientific">Nothobranchius furzeri</name>
    <name type="common">Turquoise killifish</name>
    <dbReference type="NCBI Taxonomy" id="105023"/>
    <lineage>
        <taxon>Eukaryota</taxon>
        <taxon>Metazoa</taxon>
        <taxon>Chordata</taxon>
        <taxon>Craniata</taxon>
        <taxon>Vertebrata</taxon>
        <taxon>Euteleostomi</taxon>
        <taxon>Actinopterygii</taxon>
        <taxon>Neopterygii</taxon>
        <taxon>Teleostei</taxon>
        <taxon>Neoteleostei</taxon>
        <taxon>Acanthomorphata</taxon>
        <taxon>Ovalentaria</taxon>
        <taxon>Atherinomorphae</taxon>
        <taxon>Cyprinodontiformes</taxon>
        <taxon>Nothobranchiidae</taxon>
        <taxon>Nothobranchius</taxon>
    </lineage>
</organism>
<evidence type="ECO:0000256" key="1">
    <source>
        <dbReference type="SAM" id="SignalP"/>
    </source>
</evidence>